<dbReference type="AlphaFoldDB" id="A0A931PSX5"/>
<feature type="transmembrane region" description="Helical" evidence="1">
    <location>
        <begin position="226"/>
        <end position="246"/>
    </location>
</feature>
<evidence type="ECO:0000313" key="3">
    <source>
        <dbReference type="Proteomes" id="UP000727962"/>
    </source>
</evidence>
<dbReference type="Pfam" id="PF01944">
    <property type="entry name" value="SpoIIM"/>
    <property type="match status" value="1"/>
</dbReference>
<reference evidence="2" key="1">
    <citation type="submission" date="2020-07" db="EMBL/GenBank/DDBJ databases">
        <title>Huge and variable diversity of episymbiotic CPR bacteria and DPANN archaea in groundwater ecosystems.</title>
        <authorList>
            <person name="He C.Y."/>
            <person name="Keren R."/>
            <person name="Whittaker M."/>
            <person name="Farag I.F."/>
            <person name="Doudna J."/>
            <person name="Cate J.H.D."/>
            <person name="Banfield J.F."/>
        </authorList>
    </citation>
    <scope>NUCLEOTIDE SEQUENCE</scope>
    <source>
        <strain evidence="2">NC_groundwater_17_Pr7_B-0.1um_64_12</strain>
    </source>
</reference>
<organism evidence="2 3">
    <name type="scientific">Fimbriimonas ginsengisoli</name>
    <dbReference type="NCBI Taxonomy" id="1005039"/>
    <lineage>
        <taxon>Bacteria</taxon>
        <taxon>Bacillati</taxon>
        <taxon>Armatimonadota</taxon>
        <taxon>Fimbriimonadia</taxon>
        <taxon>Fimbriimonadales</taxon>
        <taxon>Fimbriimonadaceae</taxon>
        <taxon>Fimbriimonas</taxon>
    </lineage>
</organism>
<comment type="caution">
    <text evidence="2">The sequence shown here is derived from an EMBL/GenBank/DDBJ whole genome shotgun (WGS) entry which is preliminary data.</text>
</comment>
<keyword evidence="1" id="KW-0812">Transmembrane</keyword>
<dbReference type="PANTHER" id="PTHR35337:SF1">
    <property type="entry name" value="SLR1478 PROTEIN"/>
    <property type="match status" value="1"/>
</dbReference>
<keyword evidence="1" id="KW-1133">Transmembrane helix</keyword>
<evidence type="ECO:0000313" key="2">
    <source>
        <dbReference type="EMBL" id="MBI1755759.1"/>
    </source>
</evidence>
<dbReference type="EMBL" id="JACOSL010000008">
    <property type="protein sequence ID" value="MBI1755759.1"/>
    <property type="molecule type" value="Genomic_DNA"/>
</dbReference>
<feature type="transmembrane region" description="Helical" evidence="1">
    <location>
        <begin position="171"/>
        <end position="191"/>
    </location>
</feature>
<gene>
    <name evidence="2" type="ORF">HYR64_01465</name>
</gene>
<keyword evidence="1" id="KW-0472">Membrane</keyword>
<feature type="transmembrane region" description="Helical" evidence="1">
    <location>
        <begin position="258"/>
        <end position="279"/>
    </location>
</feature>
<feature type="transmembrane region" description="Helical" evidence="1">
    <location>
        <begin position="198"/>
        <end position="220"/>
    </location>
</feature>
<evidence type="ECO:0000256" key="1">
    <source>
        <dbReference type="SAM" id="Phobius"/>
    </source>
</evidence>
<protein>
    <submittedName>
        <fullName evidence="2">Stage II sporulation protein M</fullName>
    </submittedName>
</protein>
<proteinExistence type="predicted"/>
<accession>A0A931PSX5</accession>
<feature type="transmembrane region" description="Helical" evidence="1">
    <location>
        <begin position="291"/>
        <end position="312"/>
    </location>
</feature>
<dbReference type="Proteomes" id="UP000727962">
    <property type="component" value="Unassembled WGS sequence"/>
</dbReference>
<name>A0A931PSX5_FIMGI</name>
<dbReference type="InterPro" id="IPR002798">
    <property type="entry name" value="SpoIIM-like"/>
</dbReference>
<sequence length="320" mass="34330">MNEATFVDRREPDWKQLTALCDRGEVTLKTLSREDLKEFVRLYRNVSGDLAAVRTSSTNAALVQFLNDLVARAYGILYRAPRNTFGKALSQAMLTAVQTVRRRKAFIFASAALFFGTALLSAPLAEARPDIGDRVLPKFLSDQWTKGQFPDRGAGQSMMMWSFYASNNPRVALITGAVAAGTFGLGTVTILSENGMLLGVLAARMADVGKLGYLFASILPHGVPELSGIIVSGAAGLALGWALVCPGRRRRGLALRDAGADAIVLLSTSAVLMLIAAPIEGFFSFNQGIPSSVKAAVAVLEIVLWTAFWVGYGNRVQPVS</sequence>
<feature type="transmembrane region" description="Helical" evidence="1">
    <location>
        <begin position="105"/>
        <end position="125"/>
    </location>
</feature>
<dbReference type="PANTHER" id="PTHR35337">
    <property type="entry name" value="SLR1478 PROTEIN"/>
    <property type="match status" value="1"/>
</dbReference>